<protein>
    <submittedName>
        <fullName evidence="1">Uncharacterized protein</fullName>
    </submittedName>
</protein>
<gene>
    <name evidence="1" type="ORF">EFY79_05070</name>
</gene>
<keyword evidence="2" id="KW-1185">Reference proteome</keyword>
<organism evidence="1 2">
    <name type="scientific">Hanamia caeni</name>
    <dbReference type="NCBI Taxonomy" id="2294116"/>
    <lineage>
        <taxon>Bacteria</taxon>
        <taxon>Pseudomonadati</taxon>
        <taxon>Bacteroidota</taxon>
        <taxon>Chitinophagia</taxon>
        <taxon>Chitinophagales</taxon>
        <taxon>Chitinophagaceae</taxon>
        <taxon>Hanamia</taxon>
    </lineage>
</organism>
<proteinExistence type="predicted"/>
<evidence type="ECO:0000313" key="2">
    <source>
        <dbReference type="Proteomes" id="UP000267223"/>
    </source>
</evidence>
<accession>A0A3M9NMK8</accession>
<reference evidence="1 2" key="1">
    <citation type="submission" date="2018-11" db="EMBL/GenBank/DDBJ databases">
        <title>Draft genome sequence of Ferruginibacter sp. BO-59.</title>
        <authorList>
            <person name="Im W.T."/>
        </authorList>
    </citation>
    <scope>NUCLEOTIDE SEQUENCE [LARGE SCALE GENOMIC DNA]</scope>
    <source>
        <strain evidence="1 2">BO-59</strain>
    </source>
</reference>
<dbReference type="EMBL" id="RJJR01000002">
    <property type="protein sequence ID" value="RNI39029.1"/>
    <property type="molecule type" value="Genomic_DNA"/>
</dbReference>
<dbReference type="Proteomes" id="UP000267223">
    <property type="component" value="Unassembled WGS sequence"/>
</dbReference>
<sequence>MIKELSGLSRHIFKTFKLIFISHQAALINILHQFVNCASGIDSKAINLIVSCFGNTLDKF</sequence>
<dbReference type="AlphaFoldDB" id="A0A3M9NMK8"/>
<comment type="caution">
    <text evidence="1">The sequence shown here is derived from an EMBL/GenBank/DDBJ whole genome shotgun (WGS) entry which is preliminary data.</text>
</comment>
<evidence type="ECO:0000313" key="1">
    <source>
        <dbReference type="EMBL" id="RNI39029.1"/>
    </source>
</evidence>
<name>A0A3M9NMK8_9BACT</name>